<dbReference type="Proteomes" id="UP001300261">
    <property type="component" value="Unassembled WGS sequence"/>
</dbReference>
<name>A0ABT3QXQ9_9HYPH</name>
<evidence type="ECO:0000256" key="5">
    <source>
        <dbReference type="ARBA" id="ARBA00022617"/>
    </source>
</evidence>
<evidence type="ECO:0000256" key="3">
    <source>
        <dbReference type="ARBA" id="ARBA00022448"/>
    </source>
</evidence>
<protein>
    <submittedName>
        <fullName evidence="15">Cytochrome b/b6 domain-containing protein</fullName>
    </submittedName>
</protein>
<comment type="similarity">
    <text evidence="12">Belongs to the cytochrome b561 family.</text>
</comment>
<feature type="transmembrane region" description="Helical" evidence="13">
    <location>
        <begin position="12"/>
        <end position="30"/>
    </location>
</feature>
<feature type="domain" description="Cytochrome b561 bacterial/Ni-hydrogenase" evidence="14">
    <location>
        <begin position="9"/>
        <end position="163"/>
    </location>
</feature>
<evidence type="ECO:0000256" key="10">
    <source>
        <dbReference type="ARBA" id="ARBA00023004"/>
    </source>
</evidence>
<dbReference type="EMBL" id="JAPEVI010000003">
    <property type="protein sequence ID" value="MCX2721729.1"/>
    <property type="molecule type" value="Genomic_DNA"/>
</dbReference>
<evidence type="ECO:0000256" key="7">
    <source>
        <dbReference type="ARBA" id="ARBA00022723"/>
    </source>
</evidence>
<organism evidence="15 16">
    <name type="scientific">Roseibium salinum</name>
    <dbReference type="NCBI Taxonomy" id="1604349"/>
    <lineage>
        <taxon>Bacteria</taxon>
        <taxon>Pseudomonadati</taxon>
        <taxon>Pseudomonadota</taxon>
        <taxon>Alphaproteobacteria</taxon>
        <taxon>Hyphomicrobiales</taxon>
        <taxon>Stappiaceae</taxon>
        <taxon>Roseibium</taxon>
    </lineage>
</organism>
<dbReference type="InterPro" id="IPR052168">
    <property type="entry name" value="Cytochrome_b561_oxidase"/>
</dbReference>
<keyword evidence="5" id="KW-0349">Heme</keyword>
<comment type="caution">
    <text evidence="15">The sequence shown here is derived from an EMBL/GenBank/DDBJ whole genome shotgun (WGS) entry which is preliminary data.</text>
</comment>
<keyword evidence="10" id="KW-0408">Iron</keyword>
<dbReference type="RefSeq" id="WP_265961438.1">
    <property type="nucleotide sequence ID" value="NZ_JAPEVI010000003.1"/>
</dbReference>
<evidence type="ECO:0000256" key="12">
    <source>
        <dbReference type="ARBA" id="ARBA00037975"/>
    </source>
</evidence>
<feature type="transmembrane region" description="Helical" evidence="13">
    <location>
        <begin position="96"/>
        <end position="118"/>
    </location>
</feature>
<keyword evidence="4" id="KW-1003">Cell membrane</keyword>
<evidence type="ECO:0000313" key="16">
    <source>
        <dbReference type="Proteomes" id="UP001300261"/>
    </source>
</evidence>
<dbReference type="InterPro" id="IPR011577">
    <property type="entry name" value="Cyt_b561_bac/Ni-Hgenase"/>
</dbReference>
<comment type="cofactor">
    <cofactor evidence="1">
        <name>heme b</name>
        <dbReference type="ChEBI" id="CHEBI:60344"/>
    </cofactor>
</comment>
<evidence type="ECO:0000256" key="6">
    <source>
        <dbReference type="ARBA" id="ARBA00022692"/>
    </source>
</evidence>
<keyword evidence="8" id="KW-0249">Electron transport</keyword>
<evidence type="ECO:0000256" key="1">
    <source>
        <dbReference type="ARBA" id="ARBA00001970"/>
    </source>
</evidence>
<evidence type="ECO:0000313" key="15">
    <source>
        <dbReference type="EMBL" id="MCX2721729.1"/>
    </source>
</evidence>
<keyword evidence="3" id="KW-0813">Transport</keyword>
<evidence type="ECO:0000256" key="8">
    <source>
        <dbReference type="ARBA" id="ARBA00022982"/>
    </source>
</evidence>
<feature type="transmembrane region" description="Helical" evidence="13">
    <location>
        <begin position="130"/>
        <end position="151"/>
    </location>
</feature>
<keyword evidence="16" id="KW-1185">Reference proteome</keyword>
<gene>
    <name evidence="15" type="ORF">ON753_04810</name>
</gene>
<dbReference type="InterPro" id="IPR016174">
    <property type="entry name" value="Di-haem_cyt_TM"/>
</dbReference>
<proteinExistence type="inferred from homology"/>
<evidence type="ECO:0000256" key="4">
    <source>
        <dbReference type="ARBA" id="ARBA00022475"/>
    </source>
</evidence>
<dbReference type="PANTHER" id="PTHR30529">
    <property type="entry name" value="CYTOCHROME B561"/>
    <property type="match status" value="1"/>
</dbReference>
<dbReference type="SUPFAM" id="SSF81342">
    <property type="entry name" value="Transmembrane di-heme cytochromes"/>
    <property type="match status" value="1"/>
</dbReference>
<dbReference type="PANTHER" id="PTHR30529:SF7">
    <property type="entry name" value="CYTOCHROME B561 BACTERIAL_NI-HYDROGENASE DOMAIN-CONTAINING PROTEIN"/>
    <property type="match status" value="1"/>
</dbReference>
<keyword evidence="9 13" id="KW-1133">Transmembrane helix</keyword>
<dbReference type="Pfam" id="PF01292">
    <property type="entry name" value="Ni_hydr_CYTB"/>
    <property type="match status" value="1"/>
</dbReference>
<keyword evidence="6 13" id="KW-0812">Transmembrane</keyword>
<accession>A0ABT3QXQ9</accession>
<evidence type="ECO:0000256" key="13">
    <source>
        <dbReference type="SAM" id="Phobius"/>
    </source>
</evidence>
<evidence type="ECO:0000259" key="14">
    <source>
        <dbReference type="Pfam" id="PF01292"/>
    </source>
</evidence>
<keyword evidence="7" id="KW-0479">Metal-binding</keyword>
<sequence>MSRTNPASYSPLHIALHWLIAAAILFQLIFGERIKDLGRALKDGGTPDAITVFMGNAHIWVGIAVLALTIVRLLVRARYGVPAPLPSSRPQELAARAVHGLLYIAMVLVPITGLVAWYGGVHTAGEIHELAKPLFIILTALHVLGALYHQIALRDGGLMRMFSAR</sequence>
<evidence type="ECO:0000256" key="2">
    <source>
        <dbReference type="ARBA" id="ARBA00004651"/>
    </source>
</evidence>
<feature type="transmembrane region" description="Helical" evidence="13">
    <location>
        <begin position="50"/>
        <end position="75"/>
    </location>
</feature>
<evidence type="ECO:0000256" key="11">
    <source>
        <dbReference type="ARBA" id="ARBA00023136"/>
    </source>
</evidence>
<evidence type="ECO:0000256" key="9">
    <source>
        <dbReference type="ARBA" id="ARBA00022989"/>
    </source>
</evidence>
<keyword evidence="11 13" id="KW-0472">Membrane</keyword>
<comment type="subcellular location">
    <subcellularLocation>
        <location evidence="2">Cell membrane</location>
        <topology evidence="2">Multi-pass membrane protein</topology>
    </subcellularLocation>
</comment>
<reference evidence="15 16" key="1">
    <citation type="journal article" date="2016" name="Int. J. Syst. Evol. Microbiol.">
        <title>Labrenzia salina sp. nov., isolated from the rhizosphere of the halophyte Arthrocnemum macrostachyum.</title>
        <authorList>
            <person name="Camacho M."/>
            <person name="Redondo-Gomez S."/>
            <person name="Rodriguez-Llorente I."/>
            <person name="Rohde M."/>
            <person name="Sproer C."/>
            <person name="Schumann P."/>
            <person name="Klenk H.P."/>
            <person name="Montero-Calasanz M.D.C."/>
        </authorList>
    </citation>
    <scope>NUCLEOTIDE SEQUENCE [LARGE SCALE GENOMIC DNA]</scope>
    <source>
        <strain evidence="15 16">DSM 29163</strain>
    </source>
</reference>